<dbReference type="AlphaFoldDB" id="A0A8T0J775"/>
<evidence type="ECO:0000313" key="3">
    <source>
        <dbReference type="Proteomes" id="UP000822688"/>
    </source>
</evidence>
<keyword evidence="1" id="KW-0732">Signal</keyword>
<sequence length="61" mass="6728">MSLFLILRHGVACGSATGSHRDDAEPTIIVMGTYNLMLCSVCHGGQFSHPLWVGPRCRDRR</sequence>
<accession>A0A8T0J775</accession>
<evidence type="ECO:0000313" key="2">
    <source>
        <dbReference type="EMBL" id="KAG0591754.1"/>
    </source>
</evidence>
<feature type="chain" id="PRO_5035712467" evidence="1">
    <location>
        <begin position="17"/>
        <end position="61"/>
    </location>
</feature>
<comment type="caution">
    <text evidence="2">The sequence shown here is derived from an EMBL/GenBank/DDBJ whole genome shotgun (WGS) entry which is preliminary data.</text>
</comment>
<evidence type="ECO:0000256" key="1">
    <source>
        <dbReference type="SAM" id="SignalP"/>
    </source>
</evidence>
<gene>
    <name evidence="2" type="ORF">KC19_1G199400</name>
</gene>
<feature type="signal peptide" evidence="1">
    <location>
        <begin position="1"/>
        <end position="16"/>
    </location>
</feature>
<dbReference type="Proteomes" id="UP000822688">
    <property type="component" value="Chromosome 1"/>
</dbReference>
<reference evidence="2" key="1">
    <citation type="submission" date="2020-06" db="EMBL/GenBank/DDBJ databases">
        <title>WGS assembly of Ceratodon purpureus strain R40.</title>
        <authorList>
            <person name="Carey S.B."/>
            <person name="Jenkins J."/>
            <person name="Shu S."/>
            <person name="Lovell J.T."/>
            <person name="Sreedasyam A."/>
            <person name="Maumus F."/>
            <person name="Tiley G.P."/>
            <person name="Fernandez-Pozo N."/>
            <person name="Barry K."/>
            <person name="Chen C."/>
            <person name="Wang M."/>
            <person name="Lipzen A."/>
            <person name="Daum C."/>
            <person name="Saski C.A."/>
            <person name="Payton A.C."/>
            <person name="Mcbreen J.C."/>
            <person name="Conrad R.E."/>
            <person name="Kollar L.M."/>
            <person name="Olsson S."/>
            <person name="Huttunen S."/>
            <person name="Landis J.B."/>
            <person name="Wickett N.J."/>
            <person name="Johnson M.G."/>
            <person name="Rensing S.A."/>
            <person name="Grimwood J."/>
            <person name="Schmutz J."/>
            <person name="Mcdaniel S.F."/>
        </authorList>
    </citation>
    <scope>NUCLEOTIDE SEQUENCE</scope>
    <source>
        <strain evidence="2">R40</strain>
    </source>
</reference>
<dbReference type="EMBL" id="CM026421">
    <property type="protein sequence ID" value="KAG0591754.1"/>
    <property type="molecule type" value="Genomic_DNA"/>
</dbReference>
<proteinExistence type="predicted"/>
<protein>
    <submittedName>
        <fullName evidence="2">Uncharacterized protein</fullName>
    </submittedName>
</protein>
<keyword evidence="3" id="KW-1185">Reference proteome</keyword>
<name>A0A8T0J775_CERPU</name>
<organism evidence="2 3">
    <name type="scientific">Ceratodon purpureus</name>
    <name type="common">Fire moss</name>
    <name type="synonym">Dicranum purpureum</name>
    <dbReference type="NCBI Taxonomy" id="3225"/>
    <lineage>
        <taxon>Eukaryota</taxon>
        <taxon>Viridiplantae</taxon>
        <taxon>Streptophyta</taxon>
        <taxon>Embryophyta</taxon>
        <taxon>Bryophyta</taxon>
        <taxon>Bryophytina</taxon>
        <taxon>Bryopsida</taxon>
        <taxon>Dicranidae</taxon>
        <taxon>Pseudoditrichales</taxon>
        <taxon>Ditrichaceae</taxon>
        <taxon>Ceratodon</taxon>
    </lineage>
</organism>